<evidence type="ECO:0000313" key="1">
    <source>
        <dbReference type="EMBL" id="AMM74637.1"/>
    </source>
</evidence>
<dbReference type="EMBL" id="KT862784">
    <property type="protein sequence ID" value="AMM74665.1"/>
    <property type="molecule type" value="Genomic_DNA"/>
</dbReference>
<evidence type="ECO:0000313" key="2">
    <source>
        <dbReference type="EMBL" id="AMM74665.1"/>
    </source>
</evidence>
<dbReference type="EMBL" id="KT862781">
    <property type="protein sequence ID" value="AMM74637.1"/>
    <property type="molecule type" value="Genomic_DNA"/>
</dbReference>
<protein>
    <submittedName>
        <fullName evidence="2">Uncharacterized protein</fullName>
    </submittedName>
</protein>
<accession>A0A140GDM3</accession>
<organism evidence="2">
    <name type="scientific">Enterococcus faecalis</name>
    <name type="common">Streptococcus faecalis</name>
    <dbReference type="NCBI Taxonomy" id="1351"/>
    <lineage>
        <taxon>Bacteria</taxon>
        <taxon>Bacillati</taxon>
        <taxon>Bacillota</taxon>
        <taxon>Bacilli</taxon>
        <taxon>Lactobacillales</taxon>
        <taxon>Enterococcaceae</taxon>
        <taxon>Enterococcus</taxon>
    </lineage>
</organism>
<proteinExistence type="predicted"/>
<dbReference type="AlphaFoldDB" id="A0A140GDM3"/>
<sequence length="64" mass="7665">MYLFPVWLRFLLTGTAGHMRNLVSDEITDQLLCFYQKRCKLKLRLAIALAIWYNKGEVELYLKR</sequence>
<name>A0A140GDM3_ENTFL</name>
<reference evidence="2" key="1">
    <citation type="journal article" date="2016" name="J. Antimicrob. Chemother.">
        <title>Genetic environment of the transferable oxazolidinone/phenicol resistance gene optrA in Enterococcus faecalis isolates of human and animal origin.</title>
        <authorList>
            <person name="He T."/>
            <person name="Shen Y."/>
            <person name="Schwarz S."/>
            <person name="Cai J."/>
            <person name="Lv Y."/>
            <person name="Li J."/>
            <person name="Fessler A.T."/>
            <person name="Zhang R."/>
            <person name="Wu C."/>
            <person name="Shen J."/>
            <person name="Wang Y."/>
        </authorList>
    </citation>
    <scope>NUCLEOTIDE SEQUENCE</scope>
    <source>
        <strain evidence="1">E016</strain>
        <strain evidence="2">G20</strain>
    </source>
</reference>